<feature type="region of interest" description="Disordered" evidence="2">
    <location>
        <begin position="303"/>
        <end position="335"/>
    </location>
</feature>
<protein>
    <recommendedName>
        <fullName evidence="3">VHS domain-containing protein</fullName>
    </recommendedName>
</protein>
<feature type="compositionally biased region" description="Low complexity" evidence="2">
    <location>
        <begin position="367"/>
        <end position="379"/>
    </location>
</feature>
<dbReference type="InterPro" id="IPR008942">
    <property type="entry name" value="ENTH_VHS"/>
</dbReference>
<dbReference type="AlphaFoldDB" id="A0A426Z293"/>
<feature type="domain" description="VHS" evidence="3">
    <location>
        <begin position="42"/>
        <end position="109"/>
    </location>
</feature>
<dbReference type="CDD" id="cd03561">
    <property type="entry name" value="VHS"/>
    <property type="match status" value="1"/>
</dbReference>
<dbReference type="InterPro" id="IPR002014">
    <property type="entry name" value="VHS_dom"/>
</dbReference>
<evidence type="ECO:0000256" key="2">
    <source>
        <dbReference type="SAM" id="MobiDB-lite"/>
    </source>
</evidence>
<feature type="compositionally biased region" description="Basic and acidic residues" evidence="2">
    <location>
        <begin position="481"/>
        <end position="495"/>
    </location>
</feature>
<comment type="similarity">
    <text evidence="1">Belongs to the TOM1 family.</text>
</comment>
<feature type="compositionally biased region" description="Polar residues" evidence="2">
    <location>
        <begin position="305"/>
        <end position="319"/>
    </location>
</feature>
<evidence type="ECO:0000259" key="3">
    <source>
        <dbReference type="PROSITE" id="PS50179"/>
    </source>
</evidence>
<feature type="compositionally biased region" description="Polar residues" evidence="2">
    <location>
        <begin position="498"/>
        <end position="511"/>
    </location>
</feature>
<dbReference type="GO" id="GO:0043130">
    <property type="term" value="F:ubiquitin binding"/>
    <property type="evidence" value="ECO:0007669"/>
    <property type="project" value="InterPro"/>
</dbReference>
<evidence type="ECO:0000256" key="1">
    <source>
        <dbReference type="ARBA" id="ARBA00007708"/>
    </source>
</evidence>
<dbReference type="Gene3D" id="1.25.40.90">
    <property type="match status" value="1"/>
</dbReference>
<sequence>PFHDGCGCGVCGTGDERYVDRPGLGDQHRVVRRYQYGSWVRQAKDALKVLKKRLGSKNPKIQLLALFVSAYSPPVLETLSKNCGDNIHQQLVERDILHEMVKIVKKKNSFILEEFVHFILQAAGVEFPPRTENTVPLFTPPQTHPIAYQPATSVYDDAALEASLQSDVSALRLLLQIFLIHYLNQGIQYCLSNLLSSCSLQDIQSARGIADVLSEILNALDPNNGERVLQRHDDILKGTAPSGGAPLASAVPLVNNVNHEDDELEDDLSQLSLSNQIKQTRAYLIKSHELKDHVIFRHCYRTSKDTATGQSRKASSVKNPSPFLPPPAPSRPISTEANTVDYLSGDVFRSEQQLDAPLGAPMPPTLSPRSSPGSSDSAPTLKSSEPPRYDEPLQAAKSGEKQLPKAPWELQQPSGLIPPPPSKYGQRQQFFEHQKHGYSDGNSISPYDGFVAEDKDVNYLRPHDQQHLGGLDSSPPAQQAKPEDMLFKDLVDFAKAKSSPSTTLPNNRSTR</sequence>
<evidence type="ECO:0000313" key="4">
    <source>
        <dbReference type="EMBL" id="RRT58099.1"/>
    </source>
</evidence>
<dbReference type="Pfam" id="PF00790">
    <property type="entry name" value="VHS"/>
    <property type="match status" value="1"/>
</dbReference>
<dbReference type="SUPFAM" id="SSF48464">
    <property type="entry name" value="ENTH/VHS domain"/>
    <property type="match status" value="1"/>
</dbReference>
<dbReference type="PANTHER" id="PTHR45898">
    <property type="entry name" value="TOM1-LIKE PROTEIN"/>
    <property type="match status" value="1"/>
</dbReference>
<gene>
    <name evidence="4" type="ORF">B296_00008497</name>
</gene>
<feature type="non-terminal residue" evidence="4">
    <location>
        <position position="1"/>
    </location>
</feature>
<organism evidence="4 5">
    <name type="scientific">Ensete ventricosum</name>
    <name type="common">Abyssinian banana</name>
    <name type="synonym">Musa ensete</name>
    <dbReference type="NCBI Taxonomy" id="4639"/>
    <lineage>
        <taxon>Eukaryota</taxon>
        <taxon>Viridiplantae</taxon>
        <taxon>Streptophyta</taxon>
        <taxon>Embryophyta</taxon>
        <taxon>Tracheophyta</taxon>
        <taxon>Spermatophyta</taxon>
        <taxon>Magnoliopsida</taxon>
        <taxon>Liliopsida</taxon>
        <taxon>Zingiberales</taxon>
        <taxon>Musaceae</taxon>
        <taxon>Ensete</taxon>
    </lineage>
</organism>
<dbReference type="Proteomes" id="UP000287651">
    <property type="component" value="Unassembled WGS sequence"/>
</dbReference>
<comment type="caution">
    <text evidence="4">The sequence shown here is derived from an EMBL/GenBank/DDBJ whole genome shotgun (WGS) entry which is preliminary data.</text>
</comment>
<dbReference type="GO" id="GO:0043328">
    <property type="term" value="P:protein transport to vacuole involved in ubiquitin-dependent protein catabolic process via the multivesicular body sorting pathway"/>
    <property type="evidence" value="ECO:0007669"/>
    <property type="project" value="InterPro"/>
</dbReference>
<evidence type="ECO:0000313" key="5">
    <source>
        <dbReference type="Proteomes" id="UP000287651"/>
    </source>
</evidence>
<feature type="region of interest" description="Disordered" evidence="2">
    <location>
        <begin position="355"/>
        <end position="511"/>
    </location>
</feature>
<feature type="compositionally biased region" description="Basic and acidic residues" evidence="2">
    <location>
        <begin position="452"/>
        <end position="466"/>
    </location>
</feature>
<dbReference type="GO" id="GO:0035091">
    <property type="term" value="F:phosphatidylinositol binding"/>
    <property type="evidence" value="ECO:0007669"/>
    <property type="project" value="InterPro"/>
</dbReference>
<reference evidence="4 5" key="1">
    <citation type="journal article" date="2014" name="Agronomy (Basel)">
        <title>A Draft Genome Sequence for Ensete ventricosum, the Drought-Tolerant Tree Against Hunger.</title>
        <authorList>
            <person name="Harrison J."/>
            <person name="Moore K.A."/>
            <person name="Paszkiewicz K."/>
            <person name="Jones T."/>
            <person name="Grant M."/>
            <person name="Ambacheew D."/>
            <person name="Muzemil S."/>
            <person name="Studholme D.J."/>
        </authorList>
    </citation>
    <scope>NUCLEOTIDE SEQUENCE [LARGE SCALE GENOMIC DNA]</scope>
</reference>
<dbReference type="EMBL" id="AMZH03008845">
    <property type="protein sequence ID" value="RRT58099.1"/>
    <property type="molecule type" value="Genomic_DNA"/>
</dbReference>
<dbReference type="PROSITE" id="PS50179">
    <property type="entry name" value="VHS"/>
    <property type="match status" value="1"/>
</dbReference>
<accession>A0A426Z293</accession>
<name>A0A426Z293_ENSVE</name>
<dbReference type="InterPro" id="IPR044836">
    <property type="entry name" value="TOL_plant"/>
</dbReference>
<dbReference type="PANTHER" id="PTHR45898:SF14">
    <property type="entry name" value="TOM1-LIKE PROTEIN 4"/>
    <property type="match status" value="1"/>
</dbReference>
<proteinExistence type="inferred from homology"/>